<feature type="transmembrane region" description="Helical" evidence="2">
    <location>
        <begin position="350"/>
        <end position="378"/>
    </location>
</feature>
<evidence type="ECO:0000256" key="2">
    <source>
        <dbReference type="SAM" id="Phobius"/>
    </source>
</evidence>
<keyword evidence="2" id="KW-0812">Transmembrane</keyword>
<gene>
    <name evidence="4" type="ORF">AN218_25965</name>
</gene>
<evidence type="ECO:0000313" key="5">
    <source>
        <dbReference type="Proteomes" id="UP000176005"/>
    </source>
</evidence>
<comment type="caution">
    <text evidence="4">The sequence shown here is derived from an EMBL/GenBank/DDBJ whole genome shotgun (WGS) entry which is preliminary data.</text>
</comment>
<protein>
    <recommendedName>
        <fullName evidence="3">DUF7847 domain-containing protein</fullName>
    </recommendedName>
</protein>
<accession>A0A1E7KXC3</accession>
<dbReference type="AlphaFoldDB" id="A0A1E7KXC3"/>
<feature type="compositionally biased region" description="Pro residues" evidence="1">
    <location>
        <begin position="58"/>
        <end position="67"/>
    </location>
</feature>
<keyword evidence="2" id="KW-1133">Transmembrane helix</keyword>
<evidence type="ECO:0000256" key="1">
    <source>
        <dbReference type="SAM" id="MobiDB-lite"/>
    </source>
</evidence>
<feature type="transmembrane region" description="Helical" evidence="2">
    <location>
        <begin position="298"/>
        <end position="320"/>
    </location>
</feature>
<feature type="compositionally biased region" description="Pro residues" evidence="1">
    <location>
        <begin position="7"/>
        <end position="16"/>
    </location>
</feature>
<feature type="transmembrane region" description="Helical" evidence="2">
    <location>
        <begin position="171"/>
        <end position="194"/>
    </location>
</feature>
<feature type="region of interest" description="Disordered" evidence="1">
    <location>
        <begin position="1"/>
        <end position="80"/>
    </location>
</feature>
<keyword evidence="5" id="KW-1185">Reference proteome</keyword>
<evidence type="ECO:0000259" key="3">
    <source>
        <dbReference type="Pfam" id="PF25231"/>
    </source>
</evidence>
<dbReference type="InterPro" id="IPR057169">
    <property type="entry name" value="DUF7847"/>
</dbReference>
<proteinExistence type="predicted"/>
<reference evidence="4 5" key="1">
    <citation type="journal article" date="2016" name="Front. Microbiol.">
        <title>Comparative Genomics Analysis of Streptomyces Species Reveals Their Adaptation to the Marine Environment and Their Diversity at the Genomic Level.</title>
        <authorList>
            <person name="Tian X."/>
            <person name="Zhang Z."/>
            <person name="Yang T."/>
            <person name="Chen M."/>
            <person name="Li J."/>
            <person name="Chen F."/>
            <person name="Yang J."/>
            <person name="Li W."/>
            <person name="Zhang B."/>
            <person name="Zhang Z."/>
            <person name="Wu J."/>
            <person name="Zhang C."/>
            <person name="Long L."/>
            <person name="Xiao J."/>
        </authorList>
    </citation>
    <scope>NUCLEOTIDE SEQUENCE [LARGE SCALE GENOMIC DNA]</scope>
    <source>
        <strain evidence="4 5">SCSIO 10429</strain>
    </source>
</reference>
<dbReference type="Proteomes" id="UP000176005">
    <property type="component" value="Unassembled WGS sequence"/>
</dbReference>
<keyword evidence="2" id="KW-0472">Membrane</keyword>
<evidence type="ECO:0000313" key="4">
    <source>
        <dbReference type="EMBL" id="OEV08551.1"/>
    </source>
</evidence>
<dbReference type="PANTHER" id="PTHR33133:SF1">
    <property type="entry name" value="EXPRESSED PROTEIN-RELATED"/>
    <property type="match status" value="1"/>
</dbReference>
<dbReference type="PATRIC" id="fig|518642.10.peg.5954"/>
<dbReference type="Pfam" id="PF25231">
    <property type="entry name" value="DUF7847"/>
    <property type="match status" value="1"/>
</dbReference>
<feature type="transmembrane region" description="Helical" evidence="2">
    <location>
        <begin position="214"/>
        <end position="241"/>
    </location>
</feature>
<feature type="domain" description="DUF7847" evidence="3">
    <location>
        <begin position="161"/>
        <end position="378"/>
    </location>
</feature>
<dbReference type="EMBL" id="LJGW01000416">
    <property type="protein sequence ID" value="OEV08551.1"/>
    <property type="molecule type" value="Genomic_DNA"/>
</dbReference>
<feature type="transmembrane region" description="Helical" evidence="2">
    <location>
        <begin position="247"/>
        <end position="268"/>
    </location>
</feature>
<dbReference type="PANTHER" id="PTHR33133">
    <property type="entry name" value="OS08G0107100 PROTEIN-RELATED"/>
    <property type="match status" value="1"/>
</dbReference>
<feature type="transmembrane region" description="Helical" evidence="2">
    <location>
        <begin position="113"/>
        <end position="135"/>
    </location>
</feature>
<name>A0A1E7KXC3_9ACTN</name>
<sequence>MNDSPGWVPPGSPPPDRSPDGEEPAKGSGSAPSPPPTSDPPRNWSAQQPPAQRGPGWGAPPPGPPGRPGGDQWGGYWNQPPVAKPGIIPLRPLGVGEILDGAVSTMRAHWRTVLGISLAVAVVVQCAATIANGLWLSEASDLNALARDPQPSPDELMDAMTGSLQVSGVRALVETLGTVFATALLTVVISRAVLGRGVSVGDAWRESRPQLLRLLGLLFLLPLLVALAMFAGTAPGGVILAAGLRPLGIALLLVGMLAGLVAAVWIWVRFSLAAPALMLEKQGVISAMRRSAKLVRGSWWRVFGVQLLATILVVIVASVIQMPATLIGTVVSGQGVSAFAEAAPTMSWSYLIAVGIGAVIASTVTFPIRAGVTALLYLDMRIRREALDLELARAAGISGYGEPTSDHPTPGS</sequence>
<organism evidence="4 5">
    <name type="scientific">Streptomyces nanshensis</name>
    <dbReference type="NCBI Taxonomy" id="518642"/>
    <lineage>
        <taxon>Bacteria</taxon>
        <taxon>Bacillati</taxon>
        <taxon>Actinomycetota</taxon>
        <taxon>Actinomycetes</taxon>
        <taxon>Kitasatosporales</taxon>
        <taxon>Streptomycetaceae</taxon>
        <taxon>Streptomyces</taxon>
    </lineage>
</organism>